<keyword evidence="3" id="KW-1185">Reference proteome</keyword>
<evidence type="ECO:0000313" key="2">
    <source>
        <dbReference type="EMBL" id="ACV77120.1"/>
    </source>
</evidence>
<name>C8X8E4_NAKMY</name>
<dbReference type="Proteomes" id="UP000002218">
    <property type="component" value="Chromosome"/>
</dbReference>
<accession>C8X8E4</accession>
<dbReference type="EMBL" id="CP001737">
    <property type="protein sequence ID" value="ACV77120.1"/>
    <property type="molecule type" value="Genomic_DNA"/>
</dbReference>
<dbReference type="Gene3D" id="3.60.21.10">
    <property type="match status" value="1"/>
</dbReference>
<dbReference type="InterPro" id="IPR029052">
    <property type="entry name" value="Metallo-depent_PP-like"/>
</dbReference>
<dbReference type="GO" id="GO:0008758">
    <property type="term" value="F:UDP-2,3-diacylglucosamine hydrolase activity"/>
    <property type="evidence" value="ECO:0007669"/>
    <property type="project" value="TreeGrafter"/>
</dbReference>
<protein>
    <submittedName>
        <fullName evidence="2">Metallophosphoesterase</fullName>
    </submittedName>
</protein>
<feature type="domain" description="Calcineurin-like phosphoesterase" evidence="1">
    <location>
        <begin position="73"/>
        <end position="257"/>
    </location>
</feature>
<dbReference type="SUPFAM" id="SSF56300">
    <property type="entry name" value="Metallo-dependent phosphatases"/>
    <property type="match status" value="1"/>
</dbReference>
<organism evidence="2 3">
    <name type="scientific">Nakamurella multipartita (strain ATCC 700099 / DSM 44233 / CIP 104796 / JCM 9543 / NBRC 105858 / Y-104)</name>
    <name type="common">Microsphaera multipartita</name>
    <dbReference type="NCBI Taxonomy" id="479431"/>
    <lineage>
        <taxon>Bacteria</taxon>
        <taxon>Bacillati</taxon>
        <taxon>Actinomycetota</taxon>
        <taxon>Actinomycetes</taxon>
        <taxon>Nakamurellales</taxon>
        <taxon>Nakamurellaceae</taxon>
        <taxon>Nakamurella</taxon>
    </lineage>
</organism>
<dbReference type="FunCoup" id="C8X8E4">
    <property type="interactions" value="20"/>
</dbReference>
<dbReference type="InterPro" id="IPR051158">
    <property type="entry name" value="Metallophosphoesterase_sf"/>
</dbReference>
<dbReference type="PANTHER" id="PTHR31302:SF20">
    <property type="entry name" value="CONSERVED PROTEIN"/>
    <property type="match status" value="1"/>
</dbReference>
<dbReference type="Pfam" id="PF00149">
    <property type="entry name" value="Metallophos"/>
    <property type="match status" value="1"/>
</dbReference>
<sequence precursor="true">MMIRLPIMPASTAPAPGPSAGGRPSRGRTLAAAAGGLALTGVATAAWSTLVEPRAFTLRRVDLPVLDHGAWPIRVLHLSDLHIVPDQRRKIEWVSALADLRPDLVINTGDTLSHLRAVPTALAAFGDLLDLPGAFVFGNNDFYAPVPKSPHRYFMPRSPAPIRGTSLPWQDLRAGMAERGWIDLNNAKTTIDLRGQRLALAGVNDAYTKRDHYELIEGPADQDAVLRLGVTHTPEPRILDRFALDGYDLILAGHTHGGQIRVPGLGAVVTNCGLDRSRARGVSRWGSHTMLNVSAGLGTSPYMPMRLCCRPEATLLTLRARPA</sequence>
<evidence type="ECO:0000313" key="3">
    <source>
        <dbReference type="Proteomes" id="UP000002218"/>
    </source>
</evidence>
<dbReference type="InterPro" id="IPR004843">
    <property type="entry name" value="Calcineurin-like_PHP"/>
</dbReference>
<gene>
    <name evidence="2" type="ordered locus">Namu_0706</name>
</gene>
<dbReference type="AlphaFoldDB" id="C8X8E4"/>
<dbReference type="KEGG" id="nml:Namu_0706"/>
<dbReference type="eggNOG" id="COG1408">
    <property type="taxonomic scope" value="Bacteria"/>
</dbReference>
<proteinExistence type="predicted"/>
<dbReference type="STRING" id="479431.Namu_0706"/>
<dbReference type="GO" id="GO:0009245">
    <property type="term" value="P:lipid A biosynthetic process"/>
    <property type="evidence" value="ECO:0007669"/>
    <property type="project" value="TreeGrafter"/>
</dbReference>
<dbReference type="HOGENOM" id="CLU_025443_4_0_11"/>
<dbReference type="InParanoid" id="C8X8E4"/>
<reference evidence="3" key="1">
    <citation type="submission" date="2009-09" db="EMBL/GenBank/DDBJ databases">
        <title>The complete genome of Nakamurella multipartita DSM 44233.</title>
        <authorList>
            <consortium name="US DOE Joint Genome Institute (JGI-PGF)"/>
            <person name="Lucas S."/>
            <person name="Copeland A."/>
            <person name="Lapidus A."/>
            <person name="Glavina del Rio T."/>
            <person name="Dalin E."/>
            <person name="Tice H."/>
            <person name="Bruce D."/>
            <person name="Goodwin L."/>
            <person name="Pitluck S."/>
            <person name="Kyrpides N."/>
            <person name="Mavromatis K."/>
            <person name="Ivanova N."/>
            <person name="Ovchinnikova G."/>
            <person name="Sims D."/>
            <person name="Meincke L."/>
            <person name="Brettin T."/>
            <person name="Detter J.C."/>
            <person name="Han C."/>
            <person name="Larimer F."/>
            <person name="Land M."/>
            <person name="Hauser L."/>
            <person name="Markowitz V."/>
            <person name="Cheng J.-F."/>
            <person name="Hugenholtz P."/>
            <person name="Woyke T."/>
            <person name="Wu D."/>
            <person name="Klenk H.-P."/>
            <person name="Eisen J.A."/>
        </authorList>
    </citation>
    <scope>NUCLEOTIDE SEQUENCE [LARGE SCALE GENOMIC DNA]</scope>
    <source>
        <strain evidence="3">ATCC 700099 / DSM 44233 / CIP 104796 / JCM 9543 / NBRC 105858 / Y-104</strain>
    </source>
</reference>
<dbReference type="PANTHER" id="PTHR31302">
    <property type="entry name" value="TRANSMEMBRANE PROTEIN WITH METALLOPHOSPHOESTERASE DOMAIN-RELATED"/>
    <property type="match status" value="1"/>
</dbReference>
<reference evidence="2 3" key="2">
    <citation type="journal article" date="2010" name="Stand. Genomic Sci.">
        <title>Complete genome sequence of Nakamurella multipartita type strain (Y-104).</title>
        <authorList>
            <person name="Tice H."/>
            <person name="Mayilraj S."/>
            <person name="Sims D."/>
            <person name="Lapidus A."/>
            <person name="Nolan M."/>
            <person name="Lucas S."/>
            <person name="Glavina Del Rio T."/>
            <person name="Copeland A."/>
            <person name="Cheng J.F."/>
            <person name="Meincke L."/>
            <person name="Bruce D."/>
            <person name="Goodwin L."/>
            <person name="Pitluck S."/>
            <person name="Ivanova N."/>
            <person name="Mavromatis K."/>
            <person name="Ovchinnikova G."/>
            <person name="Pati A."/>
            <person name="Chen A."/>
            <person name="Palaniappan K."/>
            <person name="Land M."/>
            <person name="Hauser L."/>
            <person name="Chang Y.J."/>
            <person name="Jeffries C.D."/>
            <person name="Detter J.C."/>
            <person name="Brettin T."/>
            <person name="Rohde M."/>
            <person name="Goker M."/>
            <person name="Bristow J."/>
            <person name="Eisen J.A."/>
            <person name="Markowitz V."/>
            <person name="Hugenholtz P."/>
            <person name="Kyrpides N.C."/>
            <person name="Klenk H.P."/>
            <person name="Chen F."/>
        </authorList>
    </citation>
    <scope>NUCLEOTIDE SEQUENCE [LARGE SCALE GENOMIC DNA]</scope>
    <source>
        <strain evidence="3">ATCC 700099 / DSM 44233 / CIP 104796 / JCM 9543 / NBRC 105858 / Y-104</strain>
    </source>
</reference>
<evidence type="ECO:0000259" key="1">
    <source>
        <dbReference type="Pfam" id="PF00149"/>
    </source>
</evidence>
<dbReference type="GO" id="GO:0016020">
    <property type="term" value="C:membrane"/>
    <property type="evidence" value="ECO:0007669"/>
    <property type="project" value="GOC"/>
</dbReference>